<gene>
    <name evidence="1" type="ORF">X474_26745</name>
</gene>
<proteinExistence type="predicted"/>
<evidence type="ECO:0000313" key="1">
    <source>
        <dbReference type="EMBL" id="KIX10979.1"/>
    </source>
</evidence>
<dbReference type="AlphaFoldDB" id="A0A0D2IY79"/>
<accession>A0A0D2IY79</accession>
<name>A0A0D2IY79_9BACT</name>
<keyword evidence="2" id="KW-1185">Reference proteome</keyword>
<dbReference type="EMBL" id="AZAC01000078">
    <property type="protein sequence ID" value="KIX10979.1"/>
    <property type="molecule type" value="Genomic_DNA"/>
</dbReference>
<dbReference type="InParanoid" id="A0A0D2IY79"/>
<sequence>MCFILKEKTTVNQLTGLSDHKKYIRLIFFRLNRRPLWETKKQAYQIKN</sequence>
<reference evidence="1 2" key="1">
    <citation type="submission" date="2013-11" db="EMBL/GenBank/DDBJ databases">
        <title>Metagenomic analysis of a methanogenic consortium involved in long chain n-alkane degradation.</title>
        <authorList>
            <person name="Davidova I.A."/>
            <person name="Callaghan A.V."/>
            <person name="Wawrik B."/>
            <person name="Pruitt S."/>
            <person name="Marks C."/>
            <person name="Duncan K.E."/>
            <person name="Suflita J.M."/>
        </authorList>
    </citation>
    <scope>NUCLEOTIDE SEQUENCE [LARGE SCALE GENOMIC DNA]</scope>
    <source>
        <strain evidence="1 2">SPR</strain>
    </source>
</reference>
<dbReference type="Proteomes" id="UP000032233">
    <property type="component" value="Unassembled WGS sequence"/>
</dbReference>
<evidence type="ECO:0000313" key="2">
    <source>
        <dbReference type="Proteomes" id="UP000032233"/>
    </source>
</evidence>
<comment type="caution">
    <text evidence="1">The sequence shown here is derived from an EMBL/GenBank/DDBJ whole genome shotgun (WGS) entry which is preliminary data.</text>
</comment>
<organism evidence="1 2">
    <name type="scientific">Dethiosulfatarculus sandiegensis</name>
    <dbReference type="NCBI Taxonomy" id="1429043"/>
    <lineage>
        <taxon>Bacteria</taxon>
        <taxon>Pseudomonadati</taxon>
        <taxon>Thermodesulfobacteriota</taxon>
        <taxon>Desulfarculia</taxon>
        <taxon>Desulfarculales</taxon>
        <taxon>Desulfarculaceae</taxon>
        <taxon>Dethiosulfatarculus</taxon>
    </lineage>
</organism>
<protein>
    <submittedName>
        <fullName evidence="1">Uncharacterized protein</fullName>
    </submittedName>
</protein>